<proteinExistence type="predicted"/>
<keyword evidence="2" id="KW-0134">Cell wall</keyword>
<comment type="subcellular location">
    <subcellularLocation>
        <location evidence="1">Secreted</location>
        <location evidence="1">Cell wall</location>
        <topology evidence="1">Peptidoglycan-anchor</topology>
    </subcellularLocation>
</comment>
<dbReference type="Gene3D" id="2.60.40.10">
    <property type="entry name" value="Immunoglobulins"/>
    <property type="match status" value="2"/>
</dbReference>
<dbReference type="AlphaFoldDB" id="A0A2K3YW30"/>
<evidence type="ECO:0000256" key="6">
    <source>
        <dbReference type="SAM" id="MobiDB-lite"/>
    </source>
</evidence>
<gene>
    <name evidence="8" type="ORF">CD122_01300</name>
</gene>
<dbReference type="OrthoDB" id="2414669at2"/>
<sequence length="264" mass="27988">DTVAPDAPTVDPVKAGDTEVTGKGEPGSTITVKFPDGKEGTTTVDKDGNWTVKVPDGTTIKPGDELEVTATDEAGNKSDVTKVKVPDTDKDTVAPDAPTVNPVQPGDTMVTGKGEPGSTITVKFPDGKEGTATVDKDGNWTVKVPDGTMIKEGDKLIVTATDEAGNTSEPTEVIVKGMKDNGKTDMNDNMKDMNGMDDMDNMNDMPGMKDDMKASKDMNNKGKEMKELPETGNESTNAPLFGSLIAAFGSLFLLGRRRKEDEEK</sequence>
<feature type="domain" description="Gram-positive cocci surface proteins LPxTG" evidence="7">
    <location>
        <begin position="228"/>
        <end position="264"/>
    </location>
</feature>
<evidence type="ECO:0000256" key="1">
    <source>
        <dbReference type="ARBA" id="ARBA00004168"/>
    </source>
</evidence>
<dbReference type="InterPro" id="IPR041498">
    <property type="entry name" value="Big_6"/>
</dbReference>
<evidence type="ECO:0000256" key="5">
    <source>
        <dbReference type="ARBA" id="ARBA00023088"/>
    </source>
</evidence>
<feature type="compositionally biased region" description="Basic and acidic residues" evidence="6">
    <location>
        <begin position="125"/>
        <end position="138"/>
    </location>
</feature>
<dbReference type="NCBIfam" id="NF033510">
    <property type="entry name" value="Ca_tandemer"/>
    <property type="match status" value="2"/>
</dbReference>
<dbReference type="Pfam" id="PF17936">
    <property type="entry name" value="Big_6"/>
    <property type="match status" value="2"/>
</dbReference>
<dbReference type="InterPro" id="IPR013783">
    <property type="entry name" value="Ig-like_fold"/>
</dbReference>
<dbReference type="EMBL" id="PPRF01000012">
    <property type="protein sequence ID" value="PNZ29816.1"/>
    <property type="molecule type" value="Genomic_DNA"/>
</dbReference>
<feature type="compositionally biased region" description="Basic and acidic residues" evidence="6">
    <location>
        <begin position="177"/>
        <end position="191"/>
    </location>
</feature>
<dbReference type="PROSITE" id="PS50847">
    <property type="entry name" value="GRAM_POS_ANCHORING"/>
    <property type="match status" value="1"/>
</dbReference>
<keyword evidence="5" id="KW-0572">Peptidoglycan-anchor</keyword>
<dbReference type="Proteomes" id="UP000242752">
    <property type="component" value="Unassembled WGS sequence"/>
</dbReference>
<protein>
    <recommendedName>
        <fullName evidence="7">Gram-positive cocci surface proteins LPxTG domain-containing protein</fullName>
    </recommendedName>
</protein>
<dbReference type="InterPro" id="IPR019931">
    <property type="entry name" value="LPXTG_anchor"/>
</dbReference>
<evidence type="ECO:0000256" key="2">
    <source>
        <dbReference type="ARBA" id="ARBA00022512"/>
    </source>
</evidence>
<feature type="compositionally biased region" description="Basic and acidic residues" evidence="6">
    <location>
        <begin position="74"/>
        <end position="93"/>
    </location>
</feature>
<comment type="caution">
    <text evidence="8">The sequence shown here is derived from an EMBL/GenBank/DDBJ whole genome shotgun (WGS) entry which is preliminary data.</text>
</comment>
<keyword evidence="3" id="KW-0964">Secreted</keyword>
<feature type="non-terminal residue" evidence="8">
    <location>
        <position position="1"/>
    </location>
</feature>
<dbReference type="Pfam" id="PF00746">
    <property type="entry name" value="Gram_pos_anchor"/>
    <property type="match status" value="1"/>
</dbReference>
<evidence type="ECO:0000259" key="7">
    <source>
        <dbReference type="PROSITE" id="PS50847"/>
    </source>
</evidence>
<feature type="compositionally biased region" description="Basic and acidic residues" evidence="6">
    <location>
        <begin position="35"/>
        <end position="48"/>
    </location>
</feature>
<dbReference type="RefSeq" id="WP_142381168.1">
    <property type="nucleotide sequence ID" value="NZ_PPRF01000012.1"/>
</dbReference>
<evidence type="ECO:0000256" key="4">
    <source>
        <dbReference type="ARBA" id="ARBA00022729"/>
    </source>
</evidence>
<accession>A0A2K3YW30</accession>
<reference evidence="8 9" key="1">
    <citation type="submission" date="2017-08" db="EMBL/GenBank/DDBJ databases">
        <title>Draft genome sequences of 64 type strains of genus Staph aureus.</title>
        <authorList>
            <person name="Cole K."/>
            <person name="Golubchik T."/>
            <person name="Russell J."/>
            <person name="Foster D."/>
            <person name="Llewelyn M."/>
            <person name="Wilson D."/>
            <person name="Crook D."/>
            <person name="Paul J."/>
        </authorList>
    </citation>
    <scope>NUCLEOTIDE SEQUENCE [LARGE SCALE GENOMIC DNA]</scope>
    <source>
        <strain evidence="8 9">DSM 21968</strain>
    </source>
</reference>
<feature type="region of interest" description="Disordered" evidence="6">
    <location>
        <begin position="162"/>
        <end position="238"/>
    </location>
</feature>
<feature type="compositionally biased region" description="Basic and acidic residues" evidence="6">
    <location>
        <begin position="207"/>
        <end position="229"/>
    </location>
</feature>
<keyword evidence="9" id="KW-1185">Reference proteome</keyword>
<feature type="region of interest" description="Disordered" evidence="6">
    <location>
        <begin position="1"/>
        <end position="141"/>
    </location>
</feature>
<evidence type="ECO:0000256" key="3">
    <source>
        <dbReference type="ARBA" id="ARBA00022525"/>
    </source>
</evidence>
<name>A0A2K3YW30_9STAP</name>
<evidence type="ECO:0000313" key="9">
    <source>
        <dbReference type="Proteomes" id="UP000242752"/>
    </source>
</evidence>
<organism evidence="8 9">
    <name type="scientific">Staphylococcus rostri</name>
    <dbReference type="NCBI Taxonomy" id="522262"/>
    <lineage>
        <taxon>Bacteria</taxon>
        <taxon>Bacillati</taxon>
        <taxon>Bacillota</taxon>
        <taxon>Bacilli</taxon>
        <taxon>Bacillales</taxon>
        <taxon>Staphylococcaceae</taxon>
        <taxon>Staphylococcus</taxon>
    </lineage>
</organism>
<evidence type="ECO:0000313" key="8">
    <source>
        <dbReference type="EMBL" id="PNZ29816.1"/>
    </source>
</evidence>
<dbReference type="NCBIfam" id="TIGR01167">
    <property type="entry name" value="LPXTG_anchor"/>
    <property type="match status" value="1"/>
</dbReference>
<keyword evidence="4" id="KW-0732">Signal</keyword>